<feature type="compositionally biased region" description="Basic and acidic residues" evidence="1">
    <location>
        <begin position="406"/>
        <end position="422"/>
    </location>
</feature>
<organism evidence="3 4">
    <name type="scientific">Glarea lozoyensis (strain ATCC 20868 / MF5171)</name>
    <dbReference type="NCBI Taxonomy" id="1116229"/>
    <lineage>
        <taxon>Eukaryota</taxon>
        <taxon>Fungi</taxon>
        <taxon>Dikarya</taxon>
        <taxon>Ascomycota</taxon>
        <taxon>Pezizomycotina</taxon>
        <taxon>Leotiomycetes</taxon>
        <taxon>Helotiales</taxon>
        <taxon>Helotiaceae</taxon>
        <taxon>Glarea</taxon>
    </lineage>
</organism>
<keyword evidence="4" id="KW-1185">Reference proteome</keyword>
<sequence>MKRKSSSSPEPISRKLAKVGDYCYETPTCMPNGDPIWPAPLSHLSTAREFLKECASSQEKTLIVPDKDADGLSSGVIIHRTLVKLGLNPKHLDVHLVQKGSNIHEEYERKLMLATRPKFVIVLDQGSRKGPPVLDDGEARSLIIDHHLSDEFPENALVVSACHYPPVATTALTTYEICKELHPDIAVECGYLCAIGTHGDLGNTLKWLPPFPDMTETFKKYTKKLINDCVSYINAPRRTGTYDVITAWKALLDAKDPKEIMSNQRLALARQEINEEVERKTHTPPKFSKDGKVAVLNISSQAQVHPVIATRWASHLKAKSLEIVMVANHGYLPGKVNFSCRIARCARGRDPPVNIIESLKAVANLDTTDLVQRLGENFARGHKEASGGIINAAEFEELCLLMKVGEKPDKPEGTKKKVEKSPQKNTLSNYFKKS</sequence>
<name>S3CM91_GLAL2</name>
<dbReference type="Proteomes" id="UP000016922">
    <property type="component" value="Unassembled WGS sequence"/>
</dbReference>
<evidence type="ECO:0000313" key="4">
    <source>
        <dbReference type="Proteomes" id="UP000016922"/>
    </source>
</evidence>
<dbReference type="Pfam" id="PF01368">
    <property type="entry name" value="DHH"/>
    <property type="match status" value="1"/>
</dbReference>
<dbReference type="Gene3D" id="3.90.1640.30">
    <property type="match status" value="1"/>
</dbReference>
<dbReference type="SUPFAM" id="SSF64182">
    <property type="entry name" value="DHH phosphoesterases"/>
    <property type="match status" value="1"/>
</dbReference>
<dbReference type="EMBL" id="KE145370">
    <property type="protein sequence ID" value="EPE26795.1"/>
    <property type="molecule type" value="Genomic_DNA"/>
</dbReference>
<feature type="domain" description="DDH" evidence="2">
    <location>
        <begin position="60"/>
        <end position="196"/>
    </location>
</feature>
<dbReference type="InterPro" id="IPR051673">
    <property type="entry name" value="SSDNA_exonuclease_RecJ"/>
</dbReference>
<dbReference type="RefSeq" id="XP_008085985.1">
    <property type="nucleotide sequence ID" value="XM_008087794.1"/>
</dbReference>
<dbReference type="HOGENOM" id="CLU_034130_1_0_1"/>
<reference evidence="3 4" key="1">
    <citation type="journal article" date="2013" name="BMC Genomics">
        <title>Genomics-driven discovery of the pneumocandin biosynthetic gene cluster in the fungus Glarea lozoyensis.</title>
        <authorList>
            <person name="Chen L."/>
            <person name="Yue Q."/>
            <person name="Zhang X."/>
            <person name="Xiang M."/>
            <person name="Wang C."/>
            <person name="Li S."/>
            <person name="Che Y."/>
            <person name="Ortiz-Lopez F.J."/>
            <person name="Bills G.F."/>
            <person name="Liu X."/>
            <person name="An Z."/>
        </authorList>
    </citation>
    <scope>NUCLEOTIDE SEQUENCE [LARGE SCALE GENOMIC DNA]</scope>
    <source>
        <strain evidence="4">ATCC 20868 / MF5171</strain>
    </source>
</reference>
<dbReference type="KEGG" id="glz:GLAREA_02709"/>
<accession>S3CM91</accession>
<dbReference type="OMA" id="MGTHGDL"/>
<dbReference type="InterPro" id="IPR038763">
    <property type="entry name" value="DHH_sf"/>
</dbReference>
<evidence type="ECO:0000313" key="3">
    <source>
        <dbReference type="EMBL" id="EPE26795.1"/>
    </source>
</evidence>
<dbReference type="eggNOG" id="ENOG502QQ02">
    <property type="taxonomic scope" value="Eukaryota"/>
</dbReference>
<evidence type="ECO:0000259" key="2">
    <source>
        <dbReference type="Pfam" id="PF01368"/>
    </source>
</evidence>
<dbReference type="InterPro" id="IPR001667">
    <property type="entry name" value="DDH_dom"/>
</dbReference>
<dbReference type="PANTHER" id="PTHR30255:SF2">
    <property type="entry name" value="SINGLE-STRANDED-DNA-SPECIFIC EXONUCLEASE RECJ"/>
    <property type="match status" value="1"/>
</dbReference>
<dbReference type="GeneID" id="19461765"/>
<proteinExistence type="predicted"/>
<dbReference type="OrthoDB" id="284473at2759"/>
<dbReference type="PANTHER" id="PTHR30255">
    <property type="entry name" value="SINGLE-STRANDED-DNA-SPECIFIC EXONUCLEASE RECJ"/>
    <property type="match status" value="1"/>
</dbReference>
<gene>
    <name evidence="3" type="ORF">GLAREA_02709</name>
</gene>
<feature type="region of interest" description="Disordered" evidence="1">
    <location>
        <begin position="406"/>
        <end position="434"/>
    </location>
</feature>
<protein>
    <submittedName>
        <fullName evidence="3">DHH phosphoesterase</fullName>
    </submittedName>
</protein>
<dbReference type="AlphaFoldDB" id="S3CM91"/>
<feature type="compositionally biased region" description="Polar residues" evidence="1">
    <location>
        <begin position="423"/>
        <end position="434"/>
    </location>
</feature>
<evidence type="ECO:0000256" key="1">
    <source>
        <dbReference type="SAM" id="MobiDB-lite"/>
    </source>
</evidence>